<dbReference type="EMBL" id="JACEFF010000943">
    <property type="protein sequence ID" value="KAH9627661.1"/>
    <property type="molecule type" value="Genomic_DNA"/>
</dbReference>
<name>A0A922S7H8_SPOEX</name>
<organism evidence="1 2">
    <name type="scientific">Spodoptera exigua</name>
    <name type="common">Beet armyworm</name>
    <name type="synonym">Noctua fulgens</name>
    <dbReference type="NCBI Taxonomy" id="7107"/>
    <lineage>
        <taxon>Eukaryota</taxon>
        <taxon>Metazoa</taxon>
        <taxon>Ecdysozoa</taxon>
        <taxon>Arthropoda</taxon>
        <taxon>Hexapoda</taxon>
        <taxon>Insecta</taxon>
        <taxon>Pterygota</taxon>
        <taxon>Neoptera</taxon>
        <taxon>Endopterygota</taxon>
        <taxon>Lepidoptera</taxon>
        <taxon>Glossata</taxon>
        <taxon>Ditrysia</taxon>
        <taxon>Noctuoidea</taxon>
        <taxon>Noctuidae</taxon>
        <taxon>Amphipyrinae</taxon>
        <taxon>Spodoptera</taxon>
    </lineage>
</organism>
<dbReference type="Gene3D" id="3.90.320.10">
    <property type="match status" value="1"/>
</dbReference>
<evidence type="ECO:0000313" key="1">
    <source>
        <dbReference type="EMBL" id="KAH9627661.1"/>
    </source>
</evidence>
<sequence>MLTASNFGVVIKRRENSSKAKLVKNILYKCNLSKVTAIAHGVENEQLAIKQLSIQENVTINPCGKRPEIVDSRHARGMPLREKESPKLDHQVENNPCRKRRLIFDGSPTLLSSSSDDEKENYLCRKRHLSFEGSSRILSGAFGANQENSKVNS</sequence>
<gene>
    <name evidence="1" type="ORF">HF086_016394</name>
</gene>
<dbReference type="Proteomes" id="UP000814243">
    <property type="component" value="Unassembled WGS sequence"/>
</dbReference>
<comment type="caution">
    <text evidence="1">The sequence shown here is derived from an EMBL/GenBank/DDBJ whole genome shotgun (WGS) entry which is preliminary data.</text>
</comment>
<evidence type="ECO:0000313" key="2">
    <source>
        <dbReference type="Proteomes" id="UP000814243"/>
    </source>
</evidence>
<reference evidence="1" key="1">
    <citation type="journal article" date="2021" name="G3 (Bethesda)">
        <title>Genome and transcriptome analysis of the beet armyworm Spodoptera exigua reveals targets for pest control. .</title>
        <authorList>
            <person name="Simon S."/>
            <person name="Breeschoten T."/>
            <person name="Jansen H.J."/>
            <person name="Dirks R.P."/>
            <person name="Schranz M.E."/>
            <person name="Ros V.I.D."/>
        </authorList>
    </citation>
    <scope>NUCLEOTIDE SEQUENCE</scope>
    <source>
        <strain evidence="1">TB_SE_WUR_2020</strain>
    </source>
</reference>
<protein>
    <submittedName>
        <fullName evidence="1">Uncharacterized protein</fullName>
    </submittedName>
</protein>
<proteinExistence type="predicted"/>
<dbReference type="AlphaFoldDB" id="A0A922S7H8"/>
<dbReference type="InterPro" id="IPR011604">
    <property type="entry name" value="PDDEXK-like_dom_sf"/>
</dbReference>
<accession>A0A922S7H8</accession>